<evidence type="ECO:0000256" key="5">
    <source>
        <dbReference type="ARBA" id="ARBA00023136"/>
    </source>
</evidence>
<reference evidence="7" key="2">
    <citation type="submission" date="2023-06" db="EMBL/GenBank/DDBJ databases">
        <authorList>
            <person name="Lucena T."/>
            <person name="Sun Q."/>
        </authorList>
    </citation>
    <scope>NUCLEOTIDE SEQUENCE</scope>
    <source>
        <strain evidence="7">CECT 8869</strain>
    </source>
</reference>
<dbReference type="Pfam" id="PF01040">
    <property type="entry name" value="UbiA"/>
    <property type="match status" value="1"/>
</dbReference>
<comment type="subcellular location">
    <subcellularLocation>
        <location evidence="1">Membrane</location>
        <topology evidence="1">Multi-pass membrane protein</topology>
    </subcellularLocation>
</comment>
<dbReference type="RefSeq" id="WP_304434958.1">
    <property type="nucleotide sequence ID" value="NZ_JAUKUC010000001.1"/>
</dbReference>
<feature type="transmembrane region" description="Helical" evidence="6">
    <location>
        <begin position="222"/>
        <end position="242"/>
    </location>
</feature>
<protein>
    <submittedName>
        <fullName evidence="7">UbiA-like protein EboC</fullName>
    </submittedName>
</protein>
<dbReference type="InterPro" id="IPR050475">
    <property type="entry name" value="Prenyltransferase_related"/>
</dbReference>
<keyword evidence="5 6" id="KW-0472">Membrane</keyword>
<comment type="caution">
    <text evidence="7">The sequence shown here is derived from an EMBL/GenBank/DDBJ whole genome shotgun (WGS) entry which is preliminary data.</text>
</comment>
<evidence type="ECO:0000256" key="6">
    <source>
        <dbReference type="SAM" id="Phobius"/>
    </source>
</evidence>
<dbReference type="EMBL" id="JAUKUC010000001">
    <property type="protein sequence ID" value="MDO1511716.1"/>
    <property type="molecule type" value="Genomic_DNA"/>
</dbReference>
<feature type="transmembrane region" description="Helical" evidence="6">
    <location>
        <begin position="96"/>
        <end position="129"/>
    </location>
</feature>
<organism evidence="7 8">
    <name type="scientific">Maribacter confluentis</name>
    <dbReference type="NCBI Taxonomy" id="1656093"/>
    <lineage>
        <taxon>Bacteria</taxon>
        <taxon>Pseudomonadati</taxon>
        <taxon>Bacteroidota</taxon>
        <taxon>Flavobacteriia</taxon>
        <taxon>Flavobacteriales</taxon>
        <taxon>Flavobacteriaceae</taxon>
        <taxon>Maribacter</taxon>
    </lineage>
</organism>
<evidence type="ECO:0000256" key="4">
    <source>
        <dbReference type="ARBA" id="ARBA00022989"/>
    </source>
</evidence>
<feature type="transmembrane region" description="Helical" evidence="6">
    <location>
        <begin position="167"/>
        <end position="184"/>
    </location>
</feature>
<accession>A0ABT8RLH2</accession>
<feature type="transmembrane region" description="Helical" evidence="6">
    <location>
        <begin position="15"/>
        <end position="34"/>
    </location>
</feature>
<feature type="transmembrane region" description="Helical" evidence="6">
    <location>
        <begin position="278"/>
        <end position="297"/>
    </location>
</feature>
<feature type="transmembrane region" description="Helical" evidence="6">
    <location>
        <begin position="46"/>
        <end position="67"/>
    </location>
</feature>
<reference evidence="7" key="1">
    <citation type="journal article" date="2014" name="Int. J. Syst. Evol. Microbiol.">
        <title>Complete genome of a new Firmicutes species belonging to the dominant human colonic microbiota ('Ruminococcus bicirculans') reveals two chromosomes and a selective capacity to utilize plant glucans.</title>
        <authorList>
            <consortium name="NISC Comparative Sequencing Program"/>
            <person name="Wegmann U."/>
            <person name="Louis P."/>
            <person name="Goesmann A."/>
            <person name="Henrissat B."/>
            <person name="Duncan S.H."/>
            <person name="Flint H.J."/>
        </authorList>
    </citation>
    <scope>NUCLEOTIDE SEQUENCE</scope>
    <source>
        <strain evidence="7">CECT 8869</strain>
    </source>
</reference>
<evidence type="ECO:0000256" key="2">
    <source>
        <dbReference type="ARBA" id="ARBA00022475"/>
    </source>
</evidence>
<dbReference type="InterPro" id="IPR044878">
    <property type="entry name" value="UbiA_sf"/>
</dbReference>
<evidence type="ECO:0000256" key="3">
    <source>
        <dbReference type="ARBA" id="ARBA00022692"/>
    </source>
</evidence>
<evidence type="ECO:0000256" key="1">
    <source>
        <dbReference type="ARBA" id="ARBA00004141"/>
    </source>
</evidence>
<keyword evidence="4 6" id="KW-1133">Transmembrane helix</keyword>
<keyword evidence="8" id="KW-1185">Reference proteome</keyword>
<feature type="transmembrane region" description="Helical" evidence="6">
    <location>
        <begin position="254"/>
        <end position="272"/>
    </location>
</feature>
<dbReference type="PANTHER" id="PTHR42723:SF1">
    <property type="entry name" value="CHLOROPHYLL SYNTHASE, CHLOROPLASTIC"/>
    <property type="match status" value="1"/>
</dbReference>
<dbReference type="NCBIfam" id="NF035940">
    <property type="entry name" value="prenyl_rel_EboC"/>
    <property type="match status" value="1"/>
</dbReference>
<dbReference type="Gene3D" id="1.10.357.140">
    <property type="entry name" value="UbiA prenyltransferase"/>
    <property type="match status" value="1"/>
</dbReference>
<dbReference type="InterPro" id="IPR000537">
    <property type="entry name" value="UbiA_prenyltransferase"/>
</dbReference>
<dbReference type="PANTHER" id="PTHR42723">
    <property type="entry name" value="CHLOROPHYLL SYNTHASE"/>
    <property type="match status" value="1"/>
</dbReference>
<evidence type="ECO:0000313" key="8">
    <source>
        <dbReference type="Proteomes" id="UP001168579"/>
    </source>
</evidence>
<dbReference type="Proteomes" id="UP001168579">
    <property type="component" value="Unassembled WGS sequence"/>
</dbReference>
<feature type="transmembrane region" description="Helical" evidence="6">
    <location>
        <begin position="196"/>
        <end position="216"/>
    </location>
</feature>
<keyword evidence="3 6" id="KW-0812">Transmembrane</keyword>
<keyword evidence="2" id="KW-1003">Cell membrane</keyword>
<gene>
    <name evidence="7" type="primary">eboC</name>
    <name evidence="7" type="ORF">Q2T41_03435</name>
</gene>
<dbReference type="CDD" id="cd13964">
    <property type="entry name" value="PT_UbiA_1"/>
    <property type="match status" value="1"/>
</dbReference>
<evidence type="ECO:0000313" key="7">
    <source>
        <dbReference type="EMBL" id="MDO1511716.1"/>
    </source>
</evidence>
<proteinExistence type="predicted"/>
<name>A0ABT8RLH2_9FLAO</name>
<sequence length="299" mass="32555">MRKALKGYLELMRPANLPTAAADIFAGIAIILYLRNIEVLSFLSENGGDVFLLVFSSIALYAGGVVFNDVFDAELDALERPERAIPSGRVPKRNALYFGAILILIGIALAFKCTVLSGIISVVLTTAILTYDGYFKQFGFAGPLNMGICRGLNLLMGLSILGSLTHWYISLVPVVYIFAITLISRGEVHGDNKKHIVWAGILYTIVFLSIALITVVKTDNMLVLVPFLLAFAFFTIKPLIKAYKDNSPKNIKKAVIAGVLSLIIMNACWVAGFANWQLALAVLLLLPLSILLSKLFAVT</sequence>